<proteinExistence type="predicted"/>
<dbReference type="PATRIC" id="fig|1423775.4.peg.246"/>
<dbReference type="AlphaFoldDB" id="A0A0R1KHU3"/>
<evidence type="ECO:0000259" key="1">
    <source>
        <dbReference type="Pfam" id="PF03205"/>
    </source>
</evidence>
<dbReference type="InterPro" id="IPR052539">
    <property type="entry name" value="MGD_biosynthesis_adapter"/>
</dbReference>
<sequence length="161" mass="18567">MAITFQIIGHKKSGKTTLLQEFLREGSQYKISVVKHTHLPIDIPATNDTGKFFQYSDDVLLLNDEQTIHYQRNLPSTELDKIQKLQTGSFDFIIIEGIKELDFPKIALLKTDESPKTFSDVTNIKYFVTIQGNRSDNVIDIENLDTRKTFINNFLRDIKND</sequence>
<dbReference type="InterPro" id="IPR027417">
    <property type="entry name" value="P-loop_NTPase"/>
</dbReference>
<dbReference type="GO" id="GO:0005525">
    <property type="term" value="F:GTP binding"/>
    <property type="evidence" value="ECO:0007669"/>
    <property type="project" value="InterPro"/>
</dbReference>
<dbReference type="RefSeq" id="WP_025024111.1">
    <property type="nucleotide sequence ID" value="NZ_AZDZ01000009.1"/>
</dbReference>
<dbReference type="eggNOG" id="COG1763">
    <property type="taxonomic scope" value="Bacteria"/>
</dbReference>
<dbReference type="STRING" id="1423775.FD03_GL000242"/>
<organism evidence="2 3">
    <name type="scientific">Companilactobacillus nodensis DSM 19682 = JCM 14932 = NBRC 107160</name>
    <dbReference type="NCBI Taxonomy" id="1423775"/>
    <lineage>
        <taxon>Bacteria</taxon>
        <taxon>Bacillati</taxon>
        <taxon>Bacillota</taxon>
        <taxon>Bacilli</taxon>
        <taxon>Lactobacillales</taxon>
        <taxon>Lactobacillaceae</taxon>
        <taxon>Companilactobacillus</taxon>
    </lineage>
</organism>
<comment type="caution">
    <text evidence="2">The sequence shown here is derived from an EMBL/GenBank/DDBJ whole genome shotgun (WGS) entry which is preliminary data.</text>
</comment>
<name>A0A0R1KHU3_9LACO</name>
<keyword evidence="3" id="KW-1185">Reference proteome</keyword>
<reference evidence="2 3" key="1">
    <citation type="journal article" date="2015" name="Genome Announc.">
        <title>Expanding the biotechnology potential of lactobacilli through comparative genomics of 213 strains and associated genera.</title>
        <authorList>
            <person name="Sun Z."/>
            <person name="Harris H.M."/>
            <person name="McCann A."/>
            <person name="Guo C."/>
            <person name="Argimon S."/>
            <person name="Zhang W."/>
            <person name="Yang X."/>
            <person name="Jeffery I.B."/>
            <person name="Cooney J.C."/>
            <person name="Kagawa T.F."/>
            <person name="Liu W."/>
            <person name="Song Y."/>
            <person name="Salvetti E."/>
            <person name="Wrobel A."/>
            <person name="Rasinkangas P."/>
            <person name="Parkhill J."/>
            <person name="Rea M.C."/>
            <person name="O'Sullivan O."/>
            <person name="Ritari J."/>
            <person name="Douillard F.P."/>
            <person name="Paul Ross R."/>
            <person name="Yang R."/>
            <person name="Briner A.E."/>
            <person name="Felis G.E."/>
            <person name="de Vos W.M."/>
            <person name="Barrangou R."/>
            <person name="Klaenhammer T.R."/>
            <person name="Caufield P.W."/>
            <person name="Cui Y."/>
            <person name="Zhang H."/>
            <person name="O'Toole P.W."/>
        </authorList>
    </citation>
    <scope>NUCLEOTIDE SEQUENCE [LARGE SCALE GENOMIC DNA]</scope>
    <source>
        <strain evidence="2 3">DSM 19682</strain>
    </source>
</reference>
<protein>
    <submittedName>
        <fullName evidence="2">Molybdopterin-guanine dinucleotide biosynthesis protein MobB</fullName>
    </submittedName>
</protein>
<dbReference type="SUPFAM" id="SSF52540">
    <property type="entry name" value="P-loop containing nucleoside triphosphate hydrolases"/>
    <property type="match status" value="1"/>
</dbReference>
<evidence type="ECO:0000313" key="3">
    <source>
        <dbReference type="Proteomes" id="UP000051248"/>
    </source>
</evidence>
<accession>A0A0R1KHU3</accession>
<dbReference type="Gene3D" id="3.40.50.300">
    <property type="entry name" value="P-loop containing nucleotide triphosphate hydrolases"/>
    <property type="match status" value="1"/>
</dbReference>
<gene>
    <name evidence="2" type="ORF">FD03_GL000242</name>
</gene>
<dbReference type="EMBL" id="AZDZ01000009">
    <property type="protein sequence ID" value="KRK80065.1"/>
    <property type="molecule type" value="Genomic_DNA"/>
</dbReference>
<dbReference type="OrthoDB" id="9786803at2"/>
<dbReference type="Proteomes" id="UP000051248">
    <property type="component" value="Unassembled WGS sequence"/>
</dbReference>
<feature type="domain" description="Molybdopterin-guanine dinucleotide biosynthesis protein B (MobB)" evidence="1">
    <location>
        <begin position="5"/>
        <end position="117"/>
    </location>
</feature>
<dbReference type="PANTHER" id="PTHR40072">
    <property type="entry name" value="MOLYBDOPTERIN-GUANINE DINUCLEOTIDE BIOSYNTHESIS ADAPTER PROTEIN-RELATED"/>
    <property type="match status" value="1"/>
</dbReference>
<dbReference type="PANTHER" id="PTHR40072:SF1">
    <property type="entry name" value="MOLYBDOPTERIN-GUANINE DINUCLEOTIDE BIOSYNTHESIS ADAPTER PROTEIN"/>
    <property type="match status" value="1"/>
</dbReference>
<dbReference type="GO" id="GO:0006777">
    <property type="term" value="P:Mo-molybdopterin cofactor biosynthetic process"/>
    <property type="evidence" value="ECO:0007669"/>
    <property type="project" value="InterPro"/>
</dbReference>
<dbReference type="InterPro" id="IPR004435">
    <property type="entry name" value="MobB_dom"/>
</dbReference>
<evidence type="ECO:0000313" key="2">
    <source>
        <dbReference type="EMBL" id="KRK80065.1"/>
    </source>
</evidence>
<dbReference type="Pfam" id="PF03205">
    <property type="entry name" value="MobB"/>
    <property type="match status" value="1"/>
</dbReference>